<name>G4TZW2_SERID</name>
<proteinExistence type="predicted"/>
<reference evidence="2 3" key="1">
    <citation type="journal article" date="2011" name="PLoS Pathog.">
        <title>Endophytic Life Strategies Decoded by Genome and Transcriptome Analyses of the Mutualistic Root Symbiont Piriformospora indica.</title>
        <authorList>
            <person name="Zuccaro A."/>
            <person name="Lahrmann U."/>
            <person name="Guldener U."/>
            <person name="Langen G."/>
            <person name="Pfiffi S."/>
            <person name="Biedenkopf D."/>
            <person name="Wong P."/>
            <person name="Samans B."/>
            <person name="Grimm C."/>
            <person name="Basiewicz M."/>
            <person name="Murat C."/>
            <person name="Martin F."/>
            <person name="Kogel K.H."/>
        </authorList>
    </citation>
    <scope>NUCLEOTIDE SEQUENCE [LARGE SCALE GENOMIC DNA]</scope>
    <source>
        <strain evidence="2 3">DSM 11827</strain>
    </source>
</reference>
<dbReference type="AlphaFoldDB" id="G4TZW2"/>
<sequence>MLLAIHGNKIVFAYIHFELNSKTTLDNPSSRPRDERLPLYVRSPLTS</sequence>
<evidence type="ECO:0000256" key="1">
    <source>
        <dbReference type="SAM" id="MobiDB-lite"/>
    </source>
</evidence>
<feature type="region of interest" description="Disordered" evidence="1">
    <location>
        <begin position="25"/>
        <end position="47"/>
    </location>
</feature>
<gene>
    <name evidence="2" type="ORF">PIIN_10840</name>
</gene>
<evidence type="ECO:0000313" key="3">
    <source>
        <dbReference type="Proteomes" id="UP000007148"/>
    </source>
</evidence>
<comment type="caution">
    <text evidence="2">The sequence shown here is derived from an EMBL/GenBank/DDBJ whole genome shotgun (WGS) entry which is preliminary data.</text>
</comment>
<organism evidence="2 3">
    <name type="scientific">Serendipita indica (strain DSM 11827)</name>
    <name type="common">Root endophyte fungus</name>
    <name type="synonym">Piriformospora indica</name>
    <dbReference type="NCBI Taxonomy" id="1109443"/>
    <lineage>
        <taxon>Eukaryota</taxon>
        <taxon>Fungi</taxon>
        <taxon>Dikarya</taxon>
        <taxon>Basidiomycota</taxon>
        <taxon>Agaricomycotina</taxon>
        <taxon>Agaricomycetes</taxon>
        <taxon>Sebacinales</taxon>
        <taxon>Serendipitaceae</taxon>
        <taxon>Serendipita</taxon>
    </lineage>
</organism>
<keyword evidence="3" id="KW-1185">Reference proteome</keyword>
<dbReference type="InParanoid" id="G4TZW2"/>
<dbReference type="HOGENOM" id="CLU_3175599_0_0_1"/>
<dbReference type="Proteomes" id="UP000007148">
    <property type="component" value="Unassembled WGS sequence"/>
</dbReference>
<accession>G4TZW2</accession>
<protein>
    <submittedName>
        <fullName evidence="2">Uncharacterized protein</fullName>
    </submittedName>
</protein>
<dbReference type="EMBL" id="CAFZ01001059">
    <property type="protein sequence ID" value="CCA76855.1"/>
    <property type="molecule type" value="Genomic_DNA"/>
</dbReference>
<evidence type="ECO:0000313" key="2">
    <source>
        <dbReference type="EMBL" id="CCA76855.1"/>
    </source>
</evidence>